<dbReference type="AlphaFoldDB" id="D7UUY2"/>
<keyword evidence="3" id="KW-1185">Reference proteome</keyword>
<dbReference type="EMBL" id="ACCR02000002">
    <property type="protein sequence ID" value="EFI85058.1"/>
    <property type="molecule type" value="Genomic_DNA"/>
</dbReference>
<dbReference type="InterPro" id="IPR038765">
    <property type="entry name" value="Papain-like_cys_pep_sf"/>
</dbReference>
<proteinExistence type="predicted"/>
<evidence type="ECO:0000256" key="1">
    <source>
        <dbReference type="SAM" id="SignalP"/>
    </source>
</evidence>
<dbReference type="eggNOG" id="COG0791">
    <property type="taxonomic scope" value="Bacteria"/>
</dbReference>
<accession>D7UUY2</accession>
<evidence type="ECO:0000313" key="3">
    <source>
        <dbReference type="Proteomes" id="UP000010119"/>
    </source>
</evidence>
<feature type="chain" id="PRO_5003106854" evidence="1">
    <location>
        <begin position="24"/>
        <end position="261"/>
    </location>
</feature>
<dbReference type="Proteomes" id="UP000010119">
    <property type="component" value="Unassembled WGS sequence"/>
</dbReference>
<sequence>MKKIIVVIFGMLLLIPSGMNVKAAEEQVTDAKLKSDYQEMLKDGTIDNNITSKQYIDFYRESEKMRDKMEKEVVDEGDFTVRAYKAGFNFQKGDFLVTNATSFKGITGHAAIITGANSVLDAPGYAHPVTKNGKKVSLNTTRQQSISSFLKMYNKKSYHWIAVWRAKRKDVSLKAAKWADTHYYSSKGTAKQDKFPKYSLSYGLTSTNKVYCSKLVYQAYYYGSGSLNYVAPKAFAQLVDPYTLPHIFMGKYEPNKVKTYK</sequence>
<dbReference type="SUPFAM" id="SSF54001">
    <property type="entry name" value="Cysteine proteinases"/>
    <property type="match status" value="1"/>
</dbReference>
<dbReference type="RefSeq" id="WP_003756708.1">
    <property type="nucleotide sequence ID" value="NZ_GL538352.1"/>
</dbReference>
<name>D7UUY2_LISGR</name>
<organism evidence="2 3">
    <name type="scientific">Listeria grayi DSM 20601</name>
    <dbReference type="NCBI Taxonomy" id="525367"/>
    <lineage>
        <taxon>Bacteria</taxon>
        <taxon>Bacillati</taxon>
        <taxon>Bacillota</taxon>
        <taxon>Bacilli</taxon>
        <taxon>Bacillales</taxon>
        <taxon>Listeriaceae</taxon>
        <taxon>Listeria</taxon>
    </lineage>
</organism>
<keyword evidence="1" id="KW-0732">Signal</keyword>
<gene>
    <name evidence="2" type="ORF">HMPREF0556_10257</name>
</gene>
<evidence type="ECO:0000313" key="2">
    <source>
        <dbReference type="EMBL" id="EFI85058.1"/>
    </source>
</evidence>
<dbReference type="Gene3D" id="3.90.1720.10">
    <property type="entry name" value="endopeptidase domain like (from Nostoc punctiforme)"/>
    <property type="match status" value="1"/>
</dbReference>
<dbReference type="HOGENOM" id="CLU_089886_0_0_9"/>
<feature type="signal peptide" evidence="1">
    <location>
        <begin position="1"/>
        <end position="23"/>
    </location>
</feature>
<reference evidence="2" key="1">
    <citation type="submission" date="2010-06" db="EMBL/GenBank/DDBJ databases">
        <authorList>
            <person name="Muzny D."/>
            <person name="Qin X."/>
            <person name="Buhay C."/>
            <person name="Dugan-Rocha S."/>
            <person name="Ding Y."/>
            <person name="Chen G."/>
            <person name="Hawes A."/>
            <person name="Holder M."/>
            <person name="Jhangiani S."/>
            <person name="Johnson A."/>
            <person name="Khan Z."/>
            <person name="Li Z."/>
            <person name="Liu W."/>
            <person name="Liu X."/>
            <person name="Perez L."/>
            <person name="Shen H."/>
            <person name="Wang Q."/>
            <person name="Watt J."/>
            <person name="Xi L."/>
            <person name="Xin Y."/>
            <person name="Zhou J."/>
            <person name="Deng J."/>
            <person name="Jiang H."/>
            <person name="Liu Y."/>
            <person name="Qu J."/>
            <person name="Song X.-Z."/>
            <person name="Zhang L."/>
            <person name="Villasana D."/>
            <person name="Johnson A."/>
            <person name="Liu J."/>
            <person name="Liyanage D."/>
            <person name="Lorensuhewa L."/>
            <person name="Robinson T."/>
            <person name="Song A."/>
            <person name="Song B.-B."/>
            <person name="Dinh H."/>
            <person name="Thornton R."/>
            <person name="Coyle M."/>
            <person name="Francisco L."/>
            <person name="Jackson L."/>
            <person name="Javaid M."/>
            <person name="Korchina V."/>
            <person name="Kovar C."/>
            <person name="Mata R."/>
            <person name="Mathew T."/>
            <person name="Ngo R."/>
            <person name="Nguyen L."/>
            <person name="Nguyen N."/>
            <person name="Okwuonu G."/>
            <person name="Ongeri F."/>
            <person name="Pham C."/>
            <person name="Simmons D."/>
            <person name="Wilczek-Boney K."/>
            <person name="Hale W."/>
            <person name="Jakkamsetti A."/>
            <person name="Pham P."/>
            <person name="Ruth R."/>
            <person name="San Lucas F."/>
            <person name="Warren J."/>
            <person name="Zhang J."/>
            <person name="Zhao Z."/>
            <person name="Zhou C."/>
            <person name="Zhu D."/>
            <person name="Lee S."/>
            <person name="Bess C."/>
            <person name="Blankenburg K."/>
            <person name="Forbes L."/>
            <person name="Fu Q."/>
            <person name="Gubbala S."/>
            <person name="Hirani K."/>
            <person name="Jayaseelan J.C."/>
            <person name="Lara F."/>
            <person name="Munidasa M."/>
            <person name="Palculict T."/>
            <person name="Patil S."/>
            <person name="Pu L.-L."/>
            <person name="Saada N."/>
            <person name="Tang L."/>
            <person name="Weissenberger G."/>
            <person name="Zhu Y."/>
            <person name="Hemphill L."/>
            <person name="Shang Y."/>
            <person name="Youmans B."/>
            <person name="Ayvaz T."/>
            <person name="Ross M."/>
            <person name="Santibanez J."/>
            <person name="Aqrawi P."/>
            <person name="Gross S."/>
            <person name="Joshi V."/>
            <person name="Fowler G."/>
            <person name="Nazareth L."/>
            <person name="Reid J."/>
            <person name="Worley K."/>
            <person name="Petrosino J."/>
            <person name="Highlander S."/>
            <person name="Gibbs R."/>
        </authorList>
    </citation>
    <scope>NUCLEOTIDE SEQUENCE [LARGE SCALE GENOMIC DNA]</scope>
    <source>
        <strain evidence="2">DSM 20601</strain>
    </source>
</reference>
<dbReference type="STRING" id="525367.HMPREF0556_10257"/>
<protein>
    <submittedName>
        <fullName evidence="2">Uncharacterized protein</fullName>
    </submittedName>
</protein>
<comment type="caution">
    <text evidence="2">The sequence shown here is derived from an EMBL/GenBank/DDBJ whole genome shotgun (WGS) entry which is preliminary data.</text>
</comment>